<comment type="caution">
    <text evidence="2">The sequence shown here is derived from an EMBL/GenBank/DDBJ whole genome shotgun (WGS) entry which is preliminary data.</text>
</comment>
<organism evidence="2">
    <name type="scientific">marine sediment metagenome</name>
    <dbReference type="NCBI Taxonomy" id="412755"/>
    <lineage>
        <taxon>unclassified sequences</taxon>
        <taxon>metagenomes</taxon>
        <taxon>ecological metagenomes</taxon>
    </lineage>
</organism>
<reference evidence="2" key="1">
    <citation type="journal article" date="2014" name="Front. Microbiol.">
        <title>High frequency of phylogenetically diverse reductive dehalogenase-homologous genes in deep subseafloor sedimentary metagenomes.</title>
        <authorList>
            <person name="Kawai M."/>
            <person name="Futagami T."/>
            <person name="Toyoda A."/>
            <person name="Takaki Y."/>
            <person name="Nishi S."/>
            <person name="Hori S."/>
            <person name="Arai W."/>
            <person name="Tsubouchi T."/>
            <person name="Morono Y."/>
            <person name="Uchiyama I."/>
            <person name="Ito T."/>
            <person name="Fujiyama A."/>
            <person name="Inagaki F."/>
            <person name="Takami H."/>
        </authorList>
    </citation>
    <scope>NUCLEOTIDE SEQUENCE</scope>
    <source>
        <strain evidence="2">Expedition CK06-06</strain>
    </source>
</reference>
<evidence type="ECO:0000259" key="1">
    <source>
        <dbReference type="Pfam" id="PF04389"/>
    </source>
</evidence>
<dbReference type="Pfam" id="PF04389">
    <property type="entry name" value="Peptidase_M28"/>
    <property type="match status" value="1"/>
</dbReference>
<dbReference type="AlphaFoldDB" id="X0V890"/>
<proteinExistence type="predicted"/>
<dbReference type="SUPFAM" id="SSF53187">
    <property type="entry name" value="Zn-dependent exopeptidases"/>
    <property type="match status" value="1"/>
</dbReference>
<feature type="non-terminal residue" evidence="2">
    <location>
        <position position="1"/>
    </location>
</feature>
<sequence length="111" mass="12942">PTPERGSFYRSDHFSFAKQGVPSLYASAGLDHVEHGEEWTLEKRDKYISQIYHKPSDEYDPNWDLSGAIDDLHLLFKIGYRLSMESTFPNWREGTEFKAKRDADMKAAREK</sequence>
<dbReference type="Gene3D" id="3.40.630.10">
    <property type="entry name" value="Zn peptidases"/>
    <property type="match status" value="1"/>
</dbReference>
<dbReference type="EMBL" id="BARS01014793">
    <property type="protein sequence ID" value="GAF96865.1"/>
    <property type="molecule type" value="Genomic_DNA"/>
</dbReference>
<name>X0V890_9ZZZZ</name>
<accession>X0V890</accession>
<dbReference type="InterPro" id="IPR007484">
    <property type="entry name" value="Peptidase_M28"/>
</dbReference>
<evidence type="ECO:0000313" key="2">
    <source>
        <dbReference type="EMBL" id="GAF96865.1"/>
    </source>
</evidence>
<gene>
    <name evidence="2" type="ORF">S01H1_24594</name>
</gene>
<protein>
    <recommendedName>
        <fullName evidence="1">Peptidase M28 domain-containing protein</fullName>
    </recommendedName>
</protein>
<feature type="domain" description="Peptidase M28" evidence="1">
    <location>
        <begin position="1"/>
        <end position="72"/>
    </location>
</feature>